<evidence type="ECO:0000313" key="2">
    <source>
        <dbReference type="Proteomes" id="UP001054837"/>
    </source>
</evidence>
<protein>
    <submittedName>
        <fullName evidence="1">Uncharacterized protein</fullName>
    </submittedName>
</protein>
<keyword evidence="2" id="KW-1185">Reference proteome</keyword>
<comment type="caution">
    <text evidence="1">The sequence shown here is derived from an EMBL/GenBank/DDBJ whole genome shotgun (WGS) entry which is preliminary data.</text>
</comment>
<name>A0AAV4QJY4_9ARAC</name>
<reference evidence="1 2" key="1">
    <citation type="submission" date="2021-06" db="EMBL/GenBank/DDBJ databases">
        <title>Caerostris darwini draft genome.</title>
        <authorList>
            <person name="Kono N."/>
            <person name="Arakawa K."/>
        </authorList>
    </citation>
    <scope>NUCLEOTIDE SEQUENCE [LARGE SCALE GENOMIC DNA]</scope>
</reference>
<dbReference type="EMBL" id="BPLQ01004386">
    <property type="protein sequence ID" value="GIY07743.1"/>
    <property type="molecule type" value="Genomic_DNA"/>
</dbReference>
<proteinExistence type="predicted"/>
<gene>
    <name evidence="1" type="primary">AVEN_214494_1</name>
    <name evidence="1" type="ORF">CDAR_179721</name>
</gene>
<evidence type="ECO:0000313" key="1">
    <source>
        <dbReference type="EMBL" id="GIY07743.1"/>
    </source>
</evidence>
<dbReference type="Proteomes" id="UP001054837">
    <property type="component" value="Unassembled WGS sequence"/>
</dbReference>
<organism evidence="1 2">
    <name type="scientific">Caerostris darwini</name>
    <dbReference type="NCBI Taxonomy" id="1538125"/>
    <lineage>
        <taxon>Eukaryota</taxon>
        <taxon>Metazoa</taxon>
        <taxon>Ecdysozoa</taxon>
        <taxon>Arthropoda</taxon>
        <taxon>Chelicerata</taxon>
        <taxon>Arachnida</taxon>
        <taxon>Araneae</taxon>
        <taxon>Araneomorphae</taxon>
        <taxon>Entelegynae</taxon>
        <taxon>Araneoidea</taxon>
        <taxon>Araneidae</taxon>
        <taxon>Caerostris</taxon>
    </lineage>
</organism>
<sequence>MLSRVKKQVTTDATAIDADSMFALVILSCISLTASNGIHQPQPYNFGYSIKDHHGEQHREESGNGAGAVVGNFGDDRGFARQVN</sequence>
<dbReference type="AlphaFoldDB" id="A0AAV4QJY4"/>
<accession>A0AAV4QJY4</accession>